<protein>
    <submittedName>
        <fullName evidence="8">Choline-sulfatase</fullName>
        <ecNumber evidence="8">3.1.6.6</ecNumber>
    </submittedName>
</protein>
<evidence type="ECO:0000256" key="4">
    <source>
        <dbReference type="ARBA" id="ARBA00022837"/>
    </source>
</evidence>
<dbReference type="InterPro" id="IPR000917">
    <property type="entry name" value="Sulfatase_N"/>
</dbReference>
<evidence type="ECO:0000313" key="8">
    <source>
        <dbReference type="EMBL" id="TWT78791.1"/>
    </source>
</evidence>
<dbReference type="InterPro" id="IPR017850">
    <property type="entry name" value="Alkaline_phosphatase_core_sf"/>
</dbReference>
<dbReference type="Proteomes" id="UP000315010">
    <property type="component" value="Unassembled WGS sequence"/>
</dbReference>
<sequence length="482" mass="53368" precursor="true">MTALDVRRFFFLCAIASVTAAAAEKPNIILIMTDDQGWGQTGYYNHPVLQTPHLDEMAAGGLRFDRFYAGAPVCSPTRASVLTGRTNDRTGVPSHGHALRLQERTLSAALKKVGYATGHFGKWHLNGLRGPGVPVLGDDTHSPGAFGFDEWLTVSNFFDMNPVMSRNGTFVELQGDSSEIIVNESLKFIAAAAMKEKPFLAVIWAGSPHGPWLAKDEDRDPFKKLDSNSQHHYGELAAFDRSVGVLRKGLRDLDVADNTLVWFCSDNGGLAGIKPGTVGGLRGHKGSVFEGGLRVPCIVEWPSTIKPRITSYPAATMDIFPTIVEILELPDASMLEPIDGISLVPLLSQDSAKREKPLPFRFGDQGALLDNHFKLVTLDRRTDNFQLFDLKRDPTESKNIAAANPEVFAKMKSTFRQWSDSVDASIAGKDYPEGHLNPGEPESHLWTEDDRYQPFFEQWKKRPEYAKRLNDKSSKKTTKKPK</sequence>
<evidence type="ECO:0000259" key="7">
    <source>
        <dbReference type="Pfam" id="PF00884"/>
    </source>
</evidence>
<keyword evidence="4" id="KW-0106">Calcium</keyword>
<reference evidence="8 9" key="1">
    <citation type="submission" date="2019-02" db="EMBL/GenBank/DDBJ databases">
        <title>Deep-cultivation of Planctomycetes and their phenomic and genomic characterization uncovers novel biology.</title>
        <authorList>
            <person name="Wiegand S."/>
            <person name="Jogler M."/>
            <person name="Boedeker C."/>
            <person name="Pinto D."/>
            <person name="Vollmers J."/>
            <person name="Rivas-Marin E."/>
            <person name="Kohn T."/>
            <person name="Peeters S.H."/>
            <person name="Heuer A."/>
            <person name="Rast P."/>
            <person name="Oberbeckmann S."/>
            <person name="Bunk B."/>
            <person name="Jeske O."/>
            <person name="Meyerdierks A."/>
            <person name="Storesund J.E."/>
            <person name="Kallscheuer N."/>
            <person name="Luecker S."/>
            <person name="Lage O.M."/>
            <person name="Pohl T."/>
            <person name="Merkel B.J."/>
            <person name="Hornburger P."/>
            <person name="Mueller R.-W."/>
            <person name="Bruemmer F."/>
            <person name="Labrenz M."/>
            <person name="Spormann A.M."/>
            <person name="Op Den Camp H."/>
            <person name="Overmann J."/>
            <person name="Amann R."/>
            <person name="Jetten M.S.M."/>
            <person name="Mascher T."/>
            <person name="Medema M.H."/>
            <person name="Devos D.P."/>
            <person name="Kaster A.-K."/>
            <person name="Ovreas L."/>
            <person name="Rohde M."/>
            <person name="Galperin M.Y."/>
            <person name="Jogler C."/>
        </authorList>
    </citation>
    <scope>NUCLEOTIDE SEQUENCE [LARGE SCALE GENOMIC DNA]</scope>
    <source>
        <strain evidence="8 9">CA13</strain>
    </source>
</reference>
<organism evidence="8 9">
    <name type="scientific">Novipirellula herctigrandis</name>
    <dbReference type="NCBI Taxonomy" id="2527986"/>
    <lineage>
        <taxon>Bacteria</taxon>
        <taxon>Pseudomonadati</taxon>
        <taxon>Planctomycetota</taxon>
        <taxon>Planctomycetia</taxon>
        <taxon>Pirellulales</taxon>
        <taxon>Pirellulaceae</taxon>
        <taxon>Novipirellula</taxon>
    </lineage>
</organism>
<feature type="signal peptide" evidence="6">
    <location>
        <begin position="1"/>
        <end position="22"/>
    </location>
</feature>
<dbReference type="GO" id="GO:0004065">
    <property type="term" value="F:arylsulfatase activity"/>
    <property type="evidence" value="ECO:0007669"/>
    <property type="project" value="TreeGrafter"/>
</dbReference>
<keyword evidence="9" id="KW-1185">Reference proteome</keyword>
<proteinExistence type="inferred from homology"/>
<dbReference type="InterPro" id="IPR024607">
    <property type="entry name" value="Sulfatase_CS"/>
</dbReference>
<dbReference type="OrthoDB" id="9783154at2"/>
<dbReference type="PANTHER" id="PTHR42693:SF53">
    <property type="entry name" value="ENDO-4-O-SULFATASE"/>
    <property type="match status" value="1"/>
</dbReference>
<dbReference type="Gene3D" id="3.40.720.10">
    <property type="entry name" value="Alkaline Phosphatase, subunit A"/>
    <property type="match status" value="1"/>
</dbReference>
<evidence type="ECO:0000256" key="1">
    <source>
        <dbReference type="ARBA" id="ARBA00008779"/>
    </source>
</evidence>
<dbReference type="GO" id="GO:0046872">
    <property type="term" value="F:metal ion binding"/>
    <property type="evidence" value="ECO:0007669"/>
    <property type="project" value="UniProtKB-KW"/>
</dbReference>
<dbReference type="Gene3D" id="3.30.1120.10">
    <property type="match status" value="1"/>
</dbReference>
<dbReference type="Pfam" id="PF00884">
    <property type="entry name" value="Sulfatase"/>
    <property type="match status" value="1"/>
</dbReference>
<dbReference type="AlphaFoldDB" id="A0A5C5YVK7"/>
<keyword evidence="3 8" id="KW-0378">Hydrolase</keyword>
<evidence type="ECO:0000256" key="5">
    <source>
        <dbReference type="SAM" id="MobiDB-lite"/>
    </source>
</evidence>
<feature type="domain" description="Sulfatase N-terminal" evidence="7">
    <location>
        <begin position="26"/>
        <end position="327"/>
    </location>
</feature>
<comment type="similarity">
    <text evidence="1">Belongs to the sulfatase family.</text>
</comment>
<comment type="caution">
    <text evidence="8">The sequence shown here is derived from an EMBL/GenBank/DDBJ whole genome shotgun (WGS) entry which is preliminary data.</text>
</comment>
<dbReference type="EC" id="3.1.6.6" evidence="8"/>
<dbReference type="GO" id="GO:0047753">
    <property type="term" value="F:choline-sulfatase activity"/>
    <property type="evidence" value="ECO:0007669"/>
    <property type="project" value="UniProtKB-EC"/>
</dbReference>
<dbReference type="RefSeq" id="WP_146393882.1">
    <property type="nucleotide sequence ID" value="NZ_SJPJ01000001.1"/>
</dbReference>
<gene>
    <name evidence="8" type="primary">betC_4</name>
    <name evidence="8" type="ORF">CA13_01880</name>
</gene>
<name>A0A5C5YVK7_9BACT</name>
<evidence type="ECO:0000313" key="9">
    <source>
        <dbReference type="Proteomes" id="UP000315010"/>
    </source>
</evidence>
<feature type="region of interest" description="Disordered" evidence="5">
    <location>
        <begin position="428"/>
        <end position="447"/>
    </location>
</feature>
<evidence type="ECO:0000256" key="2">
    <source>
        <dbReference type="ARBA" id="ARBA00022723"/>
    </source>
</evidence>
<evidence type="ECO:0000256" key="3">
    <source>
        <dbReference type="ARBA" id="ARBA00022801"/>
    </source>
</evidence>
<dbReference type="EMBL" id="SJPJ01000001">
    <property type="protein sequence ID" value="TWT78791.1"/>
    <property type="molecule type" value="Genomic_DNA"/>
</dbReference>
<keyword evidence="2" id="KW-0479">Metal-binding</keyword>
<dbReference type="SUPFAM" id="SSF53649">
    <property type="entry name" value="Alkaline phosphatase-like"/>
    <property type="match status" value="1"/>
</dbReference>
<evidence type="ECO:0000256" key="6">
    <source>
        <dbReference type="SAM" id="SignalP"/>
    </source>
</evidence>
<dbReference type="PROSITE" id="PS00523">
    <property type="entry name" value="SULFATASE_1"/>
    <property type="match status" value="1"/>
</dbReference>
<feature type="chain" id="PRO_5022697543" evidence="6">
    <location>
        <begin position="23"/>
        <end position="482"/>
    </location>
</feature>
<dbReference type="PANTHER" id="PTHR42693">
    <property type="entry name" value="ARYLSULFATASE FAMILY MEMBER"/>
    <property type="match status" value="1"/>
</dbReference>
<keyword evidence="6" id="KW-0732">Signal</keyword>
<accession>A0A5C5YVK7</accession>
<dbReference type="InterPro" id="IPR050738">
    <property type="entry name" value="Sulfatase"/>
</dbReference>